<dbReference type="Pfam" id="PF00560">
    <property type="entry name" value="LRR_1"/>
    <property type="match status" value="2"/>
</dbReference>
<keyword evidence="10" id="KW-0675">Receptor</keyword>
<comment type="similarity">
    <text evidence="3">Belongs to the RLP family.</text>
</comment>
<keyword evidence="11" id="KW-0325">Glycoprotein</keyword>
<dbReference type="Gene3D" id="3.80.10.10">
    <property type="entry name" value="Ribonuclease Inhibitor"/>
    <property type="match status" value="1"/>
</dbReference>
<evidence type="ECO:0000256" key="5">
    <source>
        <dbReference type="ARBA" id="ARBA00022614"/>
    </source>
</evidence>
<keyword evidence="14" id="KW-1185">Reference proteome</keyword>
<comment type="subcellular location">
    <subcellularLocation>
        <location evidence="1">Cell membrane</location>
    </subcellularLocation>
    <subcellularLocation>
        <location evidence="12">Endomembrane system</location>
        <topology evidence="12">Single-pass membrane protein</topology>
    </subcellularLocation>
    <subcellularLocation>
        <location evidence="2">Membrane</location>
        <topology evidence="2">Single-pass type I membrane protein</topology>
    </subcellularLocation>
</comment>
<dbReference type="SUPFAM" id="SSF52058">
    <property type="entry name" value="L domain-like"/>
    <property type="match status" value="1"/>
</dbReference>
<evidence type="ECO:0000256" key="9">
    <source>
        <dbReference type="ARBA" id="ARBA00023136"/>
    </source>
</evidence>
<evidence type="ECO:0000256" key="4">
    <source>
        <dbReference type="ARBA" id="ARBA00022475"/>
    </source>
</evidence>
<dbReference type="InterPro" id="IPR032675">
    <property type="entry name" value="LRR_dom_sf"/>
</dbReference>
<keyword evidence="4" id="KW-1003">Cell membrane</keyword>
<reference evidence="13" key="1">
    <citation type="submission" date="2021-05" db="UniProtKB">
        <authorList>
            <consortium name="EnsemblPlants"/>
        </authorList>
    </citation>
    <scope>IDENTIFICATION</scope>
    <source>
        <strain evidence="13">subsp. malaccensis</strain>
    </source>
</reference>
<name>A0A804I239_MUSAM</name>
<evidence type="ECO:0000256" key="10">
    <source>
        <dbReference type="ARBA" id="ARBA00023170"/>
    </source>
</evidence>
<evidence type="ECO:0000256" key="11">
    <source>
        <dbReference type="ARBA" id="ARBA00023180"/>
    </source>
</evidence>
<dbReference type="Gramene" id="Ma02_t12640.1">
    <property type="protein sequence ID" value="Ma02_p12640.1"/>
    <property type="gene ID" value="Ma02_g12640"/>
</dbReference>
<dbReference type="InterPro" id="IPR001611">
    <property type="entry name" value="Leu-rich_rpt"/>
</dbReference>
<keyword evidence="9" id="KW-0472">Membrane</keyword>
<dbReference type="PANTHER" id="PTHR27004:SF203">
    <property type="entry name" value="LEUCINE-RICH REPEAT-CONTAINING N-TERMINAL PLANT-TYPE DOMAIN-CONTAINING PROTEIN"/>
    <property type="match status" value="1"/>
</dbReference>
<dbReference type="Proteomes" id="UP000012960">
    <property type="component" value="Unplaced"/>
</dbReference>
<dbReference type="GO" id="GO:0005886">
    <property type="term" value="C:plasma membrane"/>
    <property type="evidence" value="ECO:0007669"/>
    <property type="project" value="UniProtKB-SubCell"/>
</dbReference>
<dbReference type="AlphaFoldDB" id="A0A804I239"/>
<proteinExistence type="inferred from homology"/>
<dbReference type="PANTHER" id="PTHR27004">
    <property type="entry name" value="RECEPTOR-LIKE PROTEIN 12 ISOFORM X1"/>
    <property type="match status" value="1"/>
</dbReference>
<evidence type="ECO:0000313" key="13">
    <source>
        <dbReference type="EnsemblPlants" id="Ma02_p12640.1"/>
    </source>
</evidence>
<organism evidence="13 14">
    <name type="scientific">Musa acuminata subsp. malaccensis</name>
    <name type="common">Wild banana</name>
    <name type="synonym">Musa malaccensis</name>
    <dbReference type="NCBI Taxonomy" id="214687"/>
    <lineage>
        <taxon>Eukaryota</taxon>
        <taxon>Viridiplantae</taxon>
        <taxon>Streptophyta</taxon>
        <taxon>Embryophyta</taxon>
        <taxon>Tracheophyta</taxon>
        <taxon>Spermatophyta</taxon>
        <taxon>Magnoliopsida</taxon>
        <taxon>Liliopsida</taxon>
        <taxon>Zingiberales</taxon>
        <taxon>Musaceae</taxon>
        <taxon>Musa</taxon>
    </lineage>
</organism>
<evidence type="ECO:0000256" key="3">
    <source>
        <dbReference type="ARBA" id="ARBA00009592"/>
    </source>
</evidence>
<keyword evidence="6" id="KW-0812">Transmembrane</keyword>
<keyword evidence="7" id="KW-0677">Repeat</keyword>
<evidence type="ECO:0000256" key="8">
    <source>
        <dbReference type="ARBA" id="ARBA00022989"/>
    </source>
</evidence>
<protein>
    <submittedName>
        <fullName evidence="13">Uncharacterized protein</fullName>
    </submittedName>
</protein>
<dbReference type="EnsemblPlants" id="Ma02_t12640.1">
    <property type="protein sequence ID" value="Ma02_p12640.1"/>
    <property type="gene ID" value="Ma02_g12640"/>
</dbReference>
<evidence type="ECO:0000256" key="6">
    <source>
        <dbReference type="ARBA" id="ARBA00022692"/>
    </source>
</evidence>
<evidence type="ECO:0000256" key="2">
    <source>
        <dbReference type="ARBA" id="ARBA00004479"/>
    </source>
</evidence>
<keyword evidence="5" id="KW-0433">Leucine-rich repeat</keyword>
<evidence type="ECO:0000256" key="12">
    <source>
        <dbReference type="ARBA" id="ARBA00037847"/>
    </source>
</evidence>
<sequence length="56" mass="6055">MAVAAEEANLTILSSGKILNLSKNNLSGTIPCTLIVLNFLNDLNLWYNHLSGKIPT</sequence>
<evidence type="ECO:0000256" key="7">
    <source>
        <dbReference type="ARBA" id="ARBA00022737"/>
    </source>
</evidence>
<keyword evidence="8" id="KW-1133">Transmembrane helix</keyword>
<dbReference type="InParanoid" id="A0A804I239"/>
<accession>A0A804I239</accession>
<evidence type="ECO:0000256" key="1">
    <source>
        <dbReference type="ARBA" id="ARBA00004236"/>
    </source>
</evidence>
<evidence type="ECO:0000313" key="14">
    <source>
        <dbReference type="Proteomes" id="UP000012960"/>
    </source>
</evidence>